<sequence>MSVVRTSLQELIHHKLDKHSTACPTHTFTSNNKDSHMRLPTHESVVTVISSYITDIRNDGSTRHPSHQIYEHLATECHKFYVDAKLPDDISSPLQLLKLMKTVLDEFASADKTEQCIILTDKTKRVRFVWPRFLISPRDAAIIVTRLAAVFSGMDGIRSASYRWKELFTHPSKYIPKRGHPILLMPYSTSTPACTLCNTKNERENCMNCNGSGKVFSPELSWVIRYNVTFDEHERMPFITDIYDIPGVDLLIASSISSVYYTANETKPSEPDNTQITYPVGTPHCQHVDKKIKANGSLWGAKNKNAAPPEEGFVRYIQRLVRTTFPEFHSEVVVSVECILIDQKRKQIKVAVKGKGCNTCAGKRKDHKDSYIYFLITPQGIKQCCFSKEMVDGMQCKKRMDNKQFKPLPSDDIKRCFPTHIDTRSQQNLSVLNERENEIKILDINIVNLLSKQESNKRKANVLGEIV</sequence>
<proteinExistence type="predicted"/>
<accession>A0A6C0LWX5</accession>
<reference evidence="1" key="1">
    <citation type="journal article" date="2020" name="Nature">
        <title>Giant virus diversity and host interactions through global metagenomics.</title>
        <authorList>
            <person name="Schulz F."/>
            <person name="Roux S."/>
            <person name="Paez-Espino D."/>
            <person name="Jungbluth S."/>
            <person name="Walsh D.A."/>
            <person name="Denef V.J."/>
            <person name="McMahon K.D."/>
            <person name="Konstantinidis K.T."/>
            <person name="Eloe-Fadrosh E.A."/>
            <person name="Kyrpides N.C."/>
            <person name="Woyke T."/>
        </authorList>
    </citation>
    <scope>NUCLEOTIDE SEQUENCE</scope>
    <source>
        <strain evidence="1">GVMAG-S-1016704-121</strain>
    </source>
</reference>
<dbReference type="AlphaFoldDB" id="A0A6C0LWX5"/>
<name>A0A6C0LWX5_9ZZZZ</name>
<dbReference type="EMBL" id="MN740561">
    <property type="protein sequence ID" value="QHU33732.1"/>
    <property type="molecule type" value="Genomic_DNA"/>
</dbReference>
<protein>
    <submittedName>
        <fullName evidence="1">Uncharacterized protein</fullName>
    </submittedName>
</protein>
<organism evidence="1">
    <name type="scientific">viral metagenome</name>
    <dbReference type="NCBI Taxonomy" id="1070528"/>
    <lineage>
        <taxon>unclassified sequences</taxon>
        <taxon>metagenomes</taxon>
        <taxon>organismal metagenomes</taxon>
    </lineage>
</organism>
<evidence type="ECO:0000313" key="1">
    <source>
        <dbReference type="EMBL" id="QHU33732.1"/>
    </source>
</evidence>